<dbReference type="STRING" id="353153.Q4D590"/>
<sequence length="889" mass="97265">MMRHWVSRVASWGCRGPQRAICTTQCVFQRGQWGGQRGGGRRDYGDQGNQGDRGGQRGGGRRDYGDQGNQGDYGGQRGGGRRDYGDQGNQGDRGGQRGGGRRDYGVQGNQGDRGGQRGGGRRDYGVQGNQGDYGGQRGGGRRDYGDQGNQGDYGGQRGGGRRDYGDQGNQGDRGGQRGGGRRDYGVQGNQGDYGGQRGGGRRDYGDQGNQGDYGGQRGGGRRDYGDQGNQGDRGGQRGGGRRDYGDQGNQGDYGGQRGGGRRDYGDQGNQGDRGGQRGGGRRDYGDQGNQGDYGGQRGGGRRDYGDQGNQGDYGGQRGGGRRDYGDQGNQGDYGGQRGGGRRDYGGRGGRERYSRGGNSTREGRNQGEGGVEERPLEGPFDEQAAKNLFELKRQYKHAKSGRDRRDIQREARRAIRRARVDPSTQDEKTVTLLLNCAATFHSYPHSEGIKQAIQWMRQNIAALSPQNLALFANALGTLSAVDSDIILLQEVTPAVQSVFTQMSPVELVMILQAFQRNKIFSNASLQESMLRQLSSCVPQMPAPQLSTLAGVLVSSPLRKSDETTWQELTNAVLSKAVSGVDNMHSREVITLLKAAPHLFVPEEPSLQLIQRAIDTVGFHTDEQVGEILESVAGYRNLEKPPGENLSRKLDELVSVLWTRLQKVAPHVDASSATWIMHQSCRCGVDVPPSIMEVMLEAVTKDMRYHRYTFRRCAALAEALAEQKAPAKALLLLLGDYCIGRRPPREDREEADLPDEEEVTKETRMDIYSRFLGDLTRARIALENAHSANSENGEPGESVKVILPQRLEESVSAASPRELLKCVRVICTSAEDCQVRDRANDEKLMTLAEQRMSSEREGFLKDVPKEFLEEFLGTVKDRPRAQKVVLACTG</sequence>
<dbReference type="RefSeq" id="XP_809536.1">
    <property type="nucleotide sequence ID" value="XM_804443.1"/>
</dbReference>
<evidence type="ECO:0000256" key="1">
    <source>
        <dbReference type="SAM" id="MobiDB-lite"/>
    </source>
</evidence>
<feature type="region of interest" description="Disordered" evidence="1">
    <location>
        <begin position="31"/>
        <end position="379"/>
    </location>
</feature>
<proteinExistence type="predicted"/>
<name>Q4D590_TRYCC</name>
<evidence type="ECO:0000313" key="3">
    <source>
        <dbReference type="Proteomes" id="UP000002296"/>
    </source>
</evidence>
<dbReference type="Proteomes" id="UP000002296">
    <property type="component" value="Unassembled WGS sequence"/>
</dbReference>
<dbReference type="InParanoid" id="Q4D590"/>
<accession>Q4D590</accession>
<protein>
    <submittedName>
        <fullName evidence="2">Mitochondrial oligo_U binding protein TBRGG1, putative</fullName>
    </submittedName>
</protein>
<gene>
    <name evidence="2" type="ORF">Tc00.1047053507927.20</name>
</gene>
<dbReference type="KEGG" id="tcr:507927.20"/>
<dbReference type="AlphaFoldDB" id="Q4D590"/>
<dbReference type="PaxDb" id="353153-Q4D590"/>
<dbReference type="eggNOG" id="KOG3544">
    <property type="taxonomic scope" value="Eukaryota"/>
</dbReference>
<keyword evidence="3" id="KW-1185">Reference proteome</keyword>
<feature type="compositionally biased region" description="Basic and acidic residues" evidence="1">
    <location>
        <begin position="361"/>
        <end position="376"/>
    </location>
</feature>
<feature type="compositionally biased region" description="Basic and acidic residues" evidence="1">
    <location>
        <begin position="340"/>
        <end position="354"/>
    </location>
</feature>
<dbReference type="GeneID" id="3540164"/>
<organism evidence="2 3">
    <name type="scientific">Trypanosoma cruzi (strain CL Brener)</name>
    <dbReference type="NCBI Taxonomy" id="353153"/>
    <lineage>
        <taxon>Eukaryota</taxon>
        <taxon>Discoba</taxon>
        <taxon>Euglenozoa</taxon>
        <taxon>Kinetoplastea</taxon>
        <taxon>Metakinetoplastina</taxon>
        <taxon>Trypanosomatida</taxon>
        <taxon>Trypanosomatidae</taxon>
        <taxon>Trypanosoma</taxon>
        <taxon>Schizotrypanum</taxon>
    </lineage>
</organism>
<dbReference type="EMBL" id="AAHK01000996">
    <property type="protein sequence ID" value="EAN87685.1"/>
    <property type="molecule type" value="Genomic_DNA"/>
</dbReference>
<evidence type="ECO:0000313" key="2">
    <source>
        <dbReference type="EMBL" id="EAN87685.1"/>
    </source>
</evidence>
<comment type="caution">
    <text evidence="2">The sequence shown here is derived from an EMBL/GenBank/DDBJ whole genome shotgun (WGS) entry which is preliminary data.</text>
</comment>
<dbReference type="OMA" id="QGDYGGQ"/>
<reference evidence="2 3" key="1">
    <citation type="journal article" date="2005" name="Science">
        <title>The genome sequence of Trypanosoma cruzi, etiologic agent of Chagas disease.</title>
        <authorList>
            <person name="El-Sayed N.M."/>
            <person name="Myler P.J."/>
            <person name="Bartholomeu D.C."/>
            <person name="Nilsson D."/>
            <person name="Aggarwal G."/>
            <person name="Tran A.N."/>
            <person name="Ghedin E."/>
            <person name="Worthey E.A."/>
            <person name="Delcher A.L."/>
            <person name="Blandin G."/>
            <person name="Westenberger S.J."/>
            <person name="Caler E."/>
            <person name="Cerqueira G.C."/>
            <person name="Branche C."/>
            <person name="Haas B."/>
            <person name="Anupama A."/>
            <person name="Arner E."/>
            <person name="Aslund L."/>
            <person name="Attipoe P."/>
            <person name="Bontempi E."/>
            <person name="Bringaud F."/>
            <person name="Burton P."/>
            <person name="Cadag E."/>
            <person name="Campbell D.A."/>
            <person name="Carrington M."/>
            <person name="Crabtree J."/>
            <person name="Darban H."/>
            <person name="da Silveira J.F."/>
            <person name="de Jong P."/>
            <person name="Edwards K."/>
            <person name="Englund P.T."/>
            <person name="Fazelina G."/>
            <person name="Feldblyum T."/>
            <person name="Ferella M."/>
            <person name="Frasch A.C."/>
            <person name="Gull K."/>
            <person name="Horn D."/>
            <person name="Hou L."/>
            <person name="Huang Y."/>
            <person name="Kindlund E."/>
            <person name="Klingbeil M."/>
            <person name="Kluge S."/>
            <person name="Koo H."/>
            <person name="Lacerda D."/>
            <person name="Levin M.J."/>
            <person name="Lorenzi H."/>
            <person name="Louie T."/>
            <person name="Machado C.R."/>
            <person name="McCulloch R."/>
            <person name="McKenna A."/>
            <person name="Mizuno Y."/>
            <person name="Mottram J.C."/>
            <person name="Nelson S."/>
            <person name="Ochaya S."/>
            <person name="Osoegawa K."/>
            <person name="Pai G."/>
            <person name="Parsons M."/>
            <person name="Pentony M."/>
            <person name="Pettersson U."/>
            <person name="Pop M."/>
            <person name="Ramirez J.L."/>
            <person name="Rinta J."/>
            <person name="Robertson L."/>
            <person name="Salzberg S.L."/>
            <person name="Sanchez D.O."/>
            <person name="Seyler A."/>
            <person name="Sharma R."/>
            <person name="Shetty J."/>
            <person name="Simpson A.J."/>
            <person name="Sisk E."/>
            <person name="Tammi M.T."/>
            <person name="Tarleton R."/>
            <person name="Teixeira S."/>
            <person name="Van Aken S."/>
            <person name="Vogt C."/>
            <person name="Ward P.N."/>
            <person name="Wickstead B."/>
            <person name="Wortman J."/>
            <person name="White O."/>
            <person name="Fraser C.M."/>
            <person name="Stuart K.D."/>
            <person name="Andersson B."/>
        </authorList>
    </citation>
    <scope>NUCLEOTIDE SEQUENCE [LARGE SCALE GENOMIC DNA]</scope>
    <source>
        <strain evidence="2 3">CL Brener</strain>
    </source>
</reference>